<dbReference type="PANTHER" id="PTHR43364">
    <property type="entry name" value="NADH-SPECIFIC METHYLGLYOXAL REDUCTASE-RELATED"/>
    <property type="match status" value="1"/>
</dbReference>
<gene>
    <name evidence="3" type="ORF">METZ01_LOCUS46734</name>
</gene>
<proteinExistence type="predicted"/>
<sequence length="331" mass="36296">MKYKTVPAMPGLSFSAVGFGCWGISGGDVWNGTTDAESIRTVQTAVDLGINLFDVAPVYGLGHAEEILGQALKGRRHEVIIASKCGLVWDEAKNVTLNLKKASLMQEIDDSLRRLQTGYIDIYQMHWADPDTPEEESMEALEAIKASDKIRHIGVTNFSLERTKRCMSAGTITSHQGLYNLLEHNPTHYHNIPLEYRTADEVLPFCAENGLAFFPYSPLFQGLLTEAFKAADNFDENDARAANPKLNGNTFDTYFTIATEIRELSAEIGQPVNQLAINWLVNQDAVTSVIAGGQTVEHVTQNAAAASWDLTNDVMALIDQILAPHQASGLV</sequence>
<organism evidence="3">
    <name type="scientific">marine metagenome</name>
    <dbReference type="NCBI Taxonomy" id="408172"/>
    <lineage>
        <taxon>unclassified sequences</taxon>
        <taxon>metagenomes</taxon>
        <taxon>ecological metagenomes</taxon>
    </lineage>
</organism>
<dbReference type="PROSITE" id="PS51257">
    <property type="entry name" value="PROKAR_LIPOPROTEIN"/>
    <property type="match status" value="1"/>
</dbReference>
<dbReference type="InterPro" id="IPR020471">
    <property type="entry name" value="AKR"/>
</dbReference>
<dbReference type="EMBL" id="UINC01002184">
    <property type="protein sequence ID" value="SUZ93880.1"/>
    <property type="molecule type" value="Genomic_DNA"/>
</dbReference>
<dbReference type="AlphaFoldDB" id="A0A381RPS7"/>
<dbReference type="InterPro" id="IPR036812">
    <property type="entry name" value="NAD(P)_OxRdtase_dom_sf"/>
</dbReference>
<evidence type="ECO:0000259" key="2">
    <source>
        <dbReference type="Pfam" id="PF00248"/>
    </source>
</evidence>
<dbReference type="GO" id="GO:0005829">
    <property type="term" value="C:cytosol"/>
    <property type="evidence" value="ECO:0007669"/>
    <property type="project" value="TreeGrafter"/>
</dbReference>
<dbReference type="InterPro" id="IPR050523">
    <property type="entry name" value="AKR_Detox_Biosynth"/>
</dbReference>
<evidence type="ECO:0000256" key="1">
    <source>
        <dbReference type="ARBA" id="ARBA00023002"/>
    </source>
</evidence>
<dbReference type="GO" id="GO:0016491">
    <property type="term" value="F:oxidoreductase activity"/>
    <property type="evidence" value="ECO:0007669"/>
    <property type="project" value="UniProtKB-KW"/>
</dbReference>
<name>A0A381RPS7_9ZZZZ</name>
<dbReference type="CDD" id="cd19084">
    <property type="entry name" value="AKR_AKR11B1-like"/>
    <property type="match status" value="1"/>
</dbReference>
<accession>A0A381RPS7</accession>
<keyword evidence="1" id="KW-0560">Oxidoreductase</keyword>
<dbReference type="Pfam" id="PF00248">
    <property type="entry name" value="Aldo_ket_red"/>
    <property type="match status" value="1"/>
</dbReference>
<dbReference type="PANTHER" id="PTHR43364:SF4">
    <property type="entry name" value="NAD(P)-LINKED OXIDOREDUCTASE SUPERFAMILY PROTEIN"/>
    <property type="match status" value="1"/>
</dbReference>
<dbReference type="InterPro" id="IPR023210">
    <property type="entry name" value="NADP_OxRdtase_dom"/>
</dbReference>
<reference evidence="3" key="1">
    <citation type="submission" date="2018-05" db="EMBL/GenBank/DDBJ databases">
        <authorList>
            <person name="Lanie J.A."/>
            <person name="Ng W.-L."/>
            <person name="Kazmierczak K.M."/>
            <person name="Andrzejewski T.M."/>
            <person name="Davidsen T.M."/>
            <person name="Wayne K.J."/>
            <person name="Tettelin H."/>
            <person name="Glass J.I."/>
            <person name="Rusch D."/>
            <person name="Podicherti R."/>
            <person name="Tsui H.-C.T."/>
            <person name="Winkler M.E."/>
        </authorList>
    </citation>
    <scope>NUCLEOTIDE SEQUENCE</scope>
</reference>
<feature type="domain" description="NADP-dependent oxidoreductase" evidence="2">
    <location>
        <begin position="17"/>
        <end position="322"/>
    </location>
</feature>
<protein>
    <recommendedName>
        <fullName evidence="2">NADP-dependent oxidoreductase domain-containing protein</fullName>
    </recommendedName>
</protein>
<dbReference type="PRINTS" id="PR00069">
    <property type="entry name" value="ALDKETRDTASE"/>
</dbReference>
<evidence type="ECO:0000313" key="3">
    <source>
        <dbReference type="EMBL" id="SUZ93880.1"/>
    </source>
</evidence>
<dbReference type="Gene3D" id="3.20.20.100">
    <property type="entry name" value="NADP-dependent oxidoreductase domain"/>
    <property type="match status" value="1"/>
</dbReference>
<dbReference type="SUPFAM" id="SSF51430">
    <property type="entry name" value="NAD(P)-linked oxidoreductase"/>
    <property type="match status" value="1"/>
</dbReference>